<evidence type="ECO:0000313" key="3">
    <source>
        <dbReference type="Proteomes" id="UP000728185"/>
    </source>
</evidence>
<keyword evidence="3" id="KW-1185">Reference proteome</keyword>
<sequence>MTNLAPAIRLLAPLVPRWSLNGSYQGGSLCILINFDFSGQIADLMHVRPFLAYGAILSGATTIMFGMGFFWNIHSFTYYLIVQVRLNLIYRLPVGFRSSMATKLSIIGFV</sequence>
<keyword evidence="1" id="KW-0812">Transmembrane</keyword>
<dbReference type="AlphaFoldDB" id="A0A8E0S450"/>
<proteinExistence type="predicted"/>
<gene>
    <name evidence="2" type="ORF">FBUS_07025</name>
</gene>
<name>A0A8E0S450_9TREM</name>
<dbReference type="Proteomes" id="UP000728185">
    <property type="component" value="Unassembled WGS sequence"/>
</dbReference>
<dbReference type="EMBL" id="LUCM01003018">
    <property type="protein sequence ID" value="KAA0196442.1"/>
    <property type="molecule type" value="Genomic_DNA"/>
</dbReference>
<comment type="caution">
    <text evidence="2">The sequence shown here is derived from an EMBL/GenBank/DDBJ whole genome shotgun (WGS) entry which is preliminary data.</text>
</comment>
<accession>A0A8E0S450</accession>
<evidence type="ECO:0000313" key="2">
    <source>
        <dbReference type="EMBL" id="KAA0196442.1"/>
    </source>
</evidence>
<keyword evidence="1" id="KW-0472">Membrane</keyword>
<dbReference type="OrthoDB" id="3639251at2759"/>
<reference evidence="2" key="1">
    <citation type="submission" date="2019-05" db="EMBL/GenBank/DDBJ databases">
        <title>Annotation for the trematode Fasciolopsis buski.</title>
        <authorList>
            <person name="Choi Y.-J."/>
        </authorList>
    </citation>
    <scope>NUCLEOTIDE SEQUENCE</scope>
    <source>
        <strain evidence="2">HT</strain>
        <tissue evidence="2">Whole worm</tissue>
    </source>
</reference>
<protein>
    <submittedName>
        <fullName evidence="2">Uncharacterized protein</fullName>
    </submittedName>
</protein>
<feature type="transmembrane region" description="Helical" evidence="1">
    <location>
        <begin position="50"/>
        <end position="70"/>
    </location>
</feature>
<organism evidence="2 3">
    <name type="scientific">Fasciolopsis buskii</name>
    <dbReference type="NCBI Taxonomy" id="27845"/>
    <lineage>
        <taxon>Eukaryota</taxon>
        <taxon>Metazoa</taxon>
        <taxon>Spiralia</taxon>
        <taxon>Lophotrochozoa</taxon>
        <taxon>Platyhelminthes</taxon>
        <taxon>Trematoda</taxon>
        <taxon>Digenea</taxon>
        <taxon>Plagiorchiida</taxon>
        <taxon>Echinostomata</taxon>
        <taxon>Echinostomatoidea</taxon>
        <taxon>Fasciolidae</taxon>
        <taxon>Fasciolopsis</taxon>
    </lineage>
</organism>
<keyword evidence="1" id="KW-1133">Transmembrane helix</keyword>
<evidence type="ECO:0000256" key="1">
    <source>
        <dbReference type="SAM" id="Phobius"/>
    </source>
</evidence>